<dbReference type="GO" id="GO:0046872">
    <property type="term" value="F:metal ion binding"/>
    <property type="evidence" value="ECO:0007669"/>
    <property type="project" value="UniProtKB-KW"/>
</dbReference>
<comment type="pathway">
    <text evidence="1">Protein modification; peptidyl-diphthamide biosynthesis.</text>
</comment>
<evidence type="ECO:0000313" key="9">
    <source>
        <dbReference type="EMBL" id="CDO53008.1"/>
    </source>
</evidence>
<dbReference type="UniPathway" id="UPA00559"/>
<reference evidence="9" key="1">
    <citation type="submission" date="2014-03" db="EMBL/GenBank/DDBJ databases">
        <authorList>
            <person name="Casaregola S."/>
        </authorList>
    </citation>
    <scope>NUCLEOTIDE SEQUENCE [LARGE SCALE GENOMIC DNA]</scope>
    <source>
        <strain evidence="9">CLIB 918</strain>
    </source>
</reference>
<dbReference type="InterPro" id="IPR007872">
    <property type="entry name" value="DPH_MB_dom"/>
</dbReference>
<evidence type="ECO:0000313" key="10">
    <source>
        <dbReference type="Proteomes" id="UP000242525"/>
    </source>
</evidence>
<feature type="domain" description="DPH-type MB" evidence="8">
    <location>
        <begin position="3"/>
        <end position="62"/>
    </location>
</feature>
<keyword evidence="3" id="KW-0408">Iron</keyword>
<keyword evidence="2" id="KW-0479">Metal-binding</keyword>
<comment type="catalytic activity">
    <reaction evidence="7">
        <text>2 [3Fe-4S](0)-[protein] + 2 Fe(2+)-[Dph3] + NADH = 2 [4Fe-4S](1+)-[protein] + 2 [Dph3] + NAD(+) + H(+)</text>
        <dbReference type="Rhea" id="RHEA:71239"/>
        <dbReference type="Rhea" id="RHEA-COMP:17997"/>
        <dbReference type="Rhea" id="RHEA-COMP:17998"/>
        <dbReference type="Rhea" id="RHEA-COMP:18001"/>
        <dbReference type="Rhea" id="RHEA-COMP:18002"/>
        <dbReference type="ChEBI" id="CHEBI:15378"/>
        <dbReference type="ChEBI" id="CHEBI:29033"/>
        <dbReference type="ChEBI" id="CHEBI:33723"/>
        <dbReference type="ChEBI" id="CHEBI:47402"/>
        <dbReference type="ChEBI" id="CHEBI:57540"/>
        <dbReference type="ChEBI" id="CHEBI:57945"/>
        <dbReference type="ChEBI" id="CHEBI:83228"/>
    </reaction>
</comment>
<evidence type="ECO:0000256" key="3">
    <source>
        <dbReference type="ARBA" id="ARBA00023004"/>
    </source>
</evidence>
<evidence type="ECO:0000259" key="8">
    <source>
        <dbReference type="PROSITE" id="PS51074"/>
    </source>
</evidence>
<evidence type="ECO:0000256" key="4">
    <source>
        <dbReference type="ARBA" id="ARBA00024032"/>
    </source>
</evidence>
<name>A0A0J9X774_GEOCN</name>
<dbReference type="Pfam" id="PF05207">
    <property type="entry name" value="Zn_ribbon_CSL"/>
    <property type="match status" value="1"/>
</dbReference>
<dbReference type="EMBL" id="CCBN010000004">
    <property type="protein sequence ID" value="CDO53008.1"/>
    <property type="molecule type" value="Genomic_DNA"/>
</dbReference>
<evidence type="ECO:0000256" key="6">
    <source>
        <dbReference type="ARBA" id="ARBA00041070"/>
    </source>
</evidence>
<sequence length="85" mass="9687">MVLYDEIDLEDMSFDSESNTFFYPCPCGDQFQVSVDKLMDDSADMHIAACPNCGLEVSVRFEPDYLYELTGRQPEAQSVPEEVYV</sequence>
<evidence type="ECO:0000256" key="2">
    <source>
        <dbReference type="ARBA" id="ARBA00022723"/>
    </source>
</evidence>
<organism evidence="9 10">
    <name type="scientific">Geotrichum candidum</name>
    <name type="common">Oospora lactis</name>
    <name type="synonym">Dipodascus geotrichum</name>
    <dbReference type="NCBI Taxonomy" id="1173061"/>
    <lineage>
        <taxon>Eukaryota</taxon>
        <taxon>Fungi</taxon>
        <taxon>Dikarya</taxon>
        <taxon>Ascomycota</taxon>
        <taxon>Saccharomycotina</taxon>
        <taxon>Dipodascomycetes</taxon>
        <taxon>Dipodascales</taxon>
        <taxon>Dipodascaceae</taxon>
        <taxon>Geotrichum</taxon>
    </lineage>
</organism>
<protein>
    <recommendedName>
        <fullName evidence="6">Diphthamide biosynthesis protein 3</fullName>
    </recommendedName>
</protein>
<dbReference type="OrthoDB" id="66964at2759"/>
<comment type="caution">
    <text evidence="9">The sequence shown here is derived from an EMBL/GenBank/DDBJ whole genome shotgun (WGS) entry which is preliminary data.</text>
</comment>
<dbReference type="PROSITE" id="PS51074">
    <property type="entry name" value="DPH_MB"/>
    <property type="match status" value="1"/>
</dbReference>
<evidence type="ECO:0000256" key="7">
    <source>
        <dbReference type="ARBA" id="ARBA00048125"/>
    </source>
</evidence>
<dbReference type="InterPro" id="IPR044248">
    <property type="entry name" value="DPH3/4-like"/>
</dbReference>
<keyword evidence="10" id="KW-1185">Reference proteome</keyword>
<accession>A0A0J9X774</accession>
<dbReference type="PANTHER" id="PTHR21454:SF31">
    <property type="entry name" value="DIPHTHAMIDE BIOSYNTHESIS PROTEIN 3"/>
    <property type="match status" value="1"/>
</dbReference>
<comment type="similarity">
    <text evidence="4">Belongs to the DPH3 family.</text>
</comment>
<comment type="catalytic activity">
    <reaction evidence="5">
        <text>[3Fe-4S](1+)-[protein] + Fe(2+)-[Dph3] = [3Fe-4S](0)-[protein] + Fe(3+)-[Dph3]</text>
        <dbReference type="Rhea" id="RHEA:71235"/>
        <dbReference type="Rhea" id="RHEA-COMP:17996"/>
        <dbReference type="Rhea" id="RHEA-COMP:17997"/>
        <dbReference type="Rhea" id="RHEA-COMP:18002"/>
        <dbReference type="Rhea" id="RHEA-COMP:18003"/>
        <dbReference type="ChEBI" id="CHEBI:29033"/>
        <dbReference type="ChEBI" id="CHEBI:29034"/>
        <dbReference type="ChEBI" id="CHEBI:33751"/>
        <dbReference type="ChEBI" id="CHEBI:47402"/>
        <dbReference type="ChEBI" id="CHEBI:83228"/>
    </reaction>
</comment>
<evidence type="ECO:0000256" key="5">
    <source>
        <dbReference type="ARBA" id="ARBA00036267"/>
    </source>
</evidence>
<dbReference type="InterPro" id="IPR036671">
    <property type="entry name" value="DPH_MB_sf"/>
</dbReference>
<dbReference type="Proteomes" id="UP000242525">
    <property type="component" value="Unassembled WGS sequence"/>
</dbReference>
<gene>
    <name evidence="9" type="ORF">BN980_GECA04s02826g</name>
</gene>
<dbReference type="AlphaFoldDB" id="A0A0J9X774"/>
<dbReference type="STRING" id="1173061.A0A0J9X774"/>
<evidence type="ECO:0000256" key="1">
    <source>
        <dbReference type="ARBA" id="ARBA00005156"/>
    </source>
</evidence>
<dbReference type="Gene3D" id="3.10.660.10">
    <property type="entry name" value="DPH Zinc finger"/>
    <property type="match status" value="1"/>
</dbReference>
<dbReference type="SUPFAM" id="SSF144217">
    <property type="entry name" value="CSL zinc finger"/>
    <property type="match status" value="1"/>
</dbReference>
<dbReference type="GO" id="GO:0017183">
    <property type="term" value="P:protein histidyl modification to diphthamide"/>
    <property type="evidence" value="ECO:0007669"/>
    <property type="project" value="UniProtKB-UniPathway"/>
</dbReference>
<dbReference type="PANTHER" id="PTHR21454">
    <property type="entry name" value="DPH3 HOMOLOG-RELATED"/>
    <property type="match status" value="1"/>
</dbReference>
<proteinExistence type="inferred from homology"/>